<dbReference type="EnsemblPlants" id="MELO3C028990.2.1">
    <property type="protein sequence ID" value="MELO3C028990.2.1"/>
    <property type="gene ID" value="MELO3C028990.2"/>
</dbReference>
<evidence type="ECO:0000313" key="3">
    <source>
        <dbReference type="EnsemblPlants" id="MELO3C028990.2.1"/>
    </source>
</evidence>
<organism evidence="3">
    <name type="scientific">Cucumis melo</name>
    <name type="common">Muskmelon</name>
    <dbReference type="NCBI Taxonomy" id="3656"/>
    <lineage>
        <taxon>Eukaryota</taxon>
        <taxon>Viridiplantae</taxon>
        <taxon>Streptophyta</taxon>
        <taxon>Embryophyta</taxon>
        <taxon>Tracheophyta</taxon>
        <taxon>Spermatophyta</taxon>
        <taxon>Magnoliopsida</taxon>
        <taxon>eudicotyledons</taxon>
        <taxon>Gunneridae</taxon>
        <taxon>Pentapetalae</taxon>
        <taxon>rosids</taxon>
        <taxon>fabids</taxon>
        <taxon>Cucurbitales</taxon>
        <taxon>Cucurbitaceae</taxon>
        <taxon>Benincaseae</taxon>
        <taxon>Cucumis</taxon>
    </lineage>
</organism>
<dbReference type="AlphaFoldDB" id="A0A9I9E5C0"/>
<comment type="similarity">
    <text evidence="1">Belongs to the GrpE family.</text>
</comment>
<sequence length="142" mass="16239">MQDVVGSYAEMENNFAKRLLDVVDNLGRASSVVKGRKDSSGAIPFLKTLPEVAGMTEKQLMETLDGLNQKALWLVSSSLDIRYMIKFYDQPRWRLLWNNPKNMVVVAVIGLFKFFQFNQVLELGTSRKGYLPKHLQNVDVDR</sequence>
<dbReference type="InterPro" id="IPR013805">
    <property type="entry name" value="GrpE_CC"/>
</dbReference>
<accession>A0A9I9E5C0</accession>
<evidence type="ECO:0000256" key="2">
    <source>
        <dbReference type="ARBA" id="ARBA00023186"/>
    </source>
</evidence>
<proteinExistence type="inferred from homology"/>
<dbReference type="Gene3D" id="3.90.20.20">
    <property type="match status" value="1"/>
</dbReference>
<name>A0A9I9E5C0_CUCME</name>
<dbReference type="Gramene" id="MELO3C028990.2.1">
    <property type="protein sequence ID" value="MELO3C028990.2.1"/>
    <property type="gene ID" value="MELO3C028990.2"/>
</dbReference>
<reference evidence="3" key="1">
    <citation type="submission" date="2023-03" db="UniProtKB">
        <authorList>
            <consortium name="EnsemblPlants"/>
        </authorList>
    </citation>
    <scope>IDENTIFICATION</scope>
</reference>
<evidence type="ECO:0000256" key="1">
    <source>
        <dbReference type="ARBA" id="ARBA00009054"/>
    </source>
</evidence>
<keyword evidence="2" id="KW-0143">Chaperone</keyword>
<protein>
    <submittedName>
        <fullName evidence="3">Uncharacterized protein</fullName>
    </submittedName>
</protein>
<dbReference type="SUPFAM" id="SSF58014">
    <property type="entry name" value="Coiled-coil domain of nucleotide exchange factor GrpE"/>
    <property type="match status" value="1"/>
</dbReference>